<keyword evidence="1" id="KW-1133">Transmembrane helix</keyword>
<protein>
    <submittedName>
        <fullName evidence="2">Uncharacterized protein</fullName>
    </submittedName>
</protein>
<keyword evidence="1" id="KW-0812">Transmembrane</keyword>
<dbReference type="EMBL" id="AMFJ01036213">
    <property type="protein sequence ID" value="EKD24562.1"/>
    <property type="molecule type" value="Genomic_DNA"/>
</dbReference>
<keyword evidence="1" id="KW-0472">Membrane</keyword>
<name>K1XHJ8_9BACT</name>
<feature type="non-terminal residue" evidence="2">
    <location>
        <position position="44"/>
    </location>
</feature>
<evidence type="ECO:0000256" key="1">
    <source>
        <dbReference type="SAM" id="Phobius"/>
    </source>
</evidence>
<evidence type="ECO:0000313" key="2">
    <source>
        <dbReference type="EMBL" id="EKD24562.1"/>
    </source>
</evidence>
<reference evidence="2" key="1">
    <citation type="journal article" date="2012" name="Science">
        <title>Fermentation, hydrogen, and sulfur metabolism in multiple uncultivated bacterial phyla.</title>
        <authorList>
            <person name="Wrighton K.C."/>
            <person name="Thomas B.C."/>
            <person name="Sharon I."/>
            <person name="Miller C.S."/>
            <person name="Castelle C.J."/>
            <person name="VerBerkmoes N.C."/>
            <person name="Wilkins M.J."/>
            <person name="Hettich R.L."/>
            <person name="Lipton M.S."/>
            <person name="Williams K.H."/>
            <person name="Long P.E."/>
            <person name="Banfield J.F."/>
        </authorList>
    </citation>
    <scope>NUCLEOTIDE SEQUENCE [LARGE SCALE GENOMIC DNA]</scope>
</reference>
<proteinExistence type="predicted"/>
<dbReference type="AlphaFoldDB" id="K1XHJ8"/>
<feature type="transmembrane region" description="Helical" evidence="1">
    <location>
        <begin position="17"/>
        <end position="36"/>
    </location>
</feature>
<accession>K1XHJ8</accession>
<organism evidence="2">
    <name type="scientific">uncultured bacterium</name>
    <name type="common">gcode 4</name>
    <dbReference type="NCBI Taxonomy" id="1234023"/>
    <lineage>
        <taxon>Bacteria</taxon>
        <taxon>environmental samples</taxon>
    </lineage>
</organism>
<gene>
    <name evidence="2" type="ORF">ACD_80C00206G0002</name>
</gene>
<comment type="caution">
    <text evidence="2">The sequence shown here is derived from an EMBL/GenBank/DDBJ whole genome shotgun (WGS) entry which is preliminary data.</text>
</comment>
<sequence length="44" mass="5165">MNEPIYRDKEQNTGSSGSYFLGIFFIMVVVGFGFYYRSDLDTIW</sequence>